<sequence>MEELLPMIAWAVGMALLGAIAFGLLGLVSGTDETATIAPITLLVILLGVPPEGVFAFFMAAISAKHITHAVPTTLLGIPGDTMAAPLLRDAQLLRELGVPHIALRKAISGGVLAALLAVPLAVGFAWILIPFADHISAVAGWIFLAAAVLIAALSKSRWAAVLALIPFVMLVLGLNAFTTLVLDRTLTVSFFLGIATGPLIIDMFLAASPLGRKVLERKGKREFELAADTRTWKGKVPSPFSVLDRRQMASTAGAAGISSATFVFSPVAMTVLMGELFGSRIKGAYQRLTTQMSVKNGTTESTYIAETLIPLIAIGLPLSPMAASVAQPLFNAPPVYTIDPETNATNNLHDMLDPWHFLVFGLMAVVLAVFITYPFAMTQAHRAAKWIMQKVSHEAIVGAFAGLLMVICLYEGGLVALFVTLTIG</sequence>
<keyword evidence="1" id="KW-1133">Transmembrane helix</keyword>
<name>A0A9D1YWW3_9MICO</name>
<feature type="transmembrane region" description="Helical" evidence="1">
    <location>
        <begin position="189"/>
        <end position="212"/>
    </location>
</feature>
<dbReference type="Pfam" id="PF01970">
    <property type="entry name" value="TctA"/>
    <property type="match status" value="1"/>
</dbReference>
<protein>
    <submittedName>
        <fullName evidence="3">Tripartite tricarboxylate transporter permease</fullName>
    </submittedName>
</protein>
<dbReference type="EMBL" id="DXDC01000420">
    <property type="protein sequence ID" value="HIY67364.1"/>
    <property type="molecule type" value="Genomic_DNA"/>
</dbReference>
<evidence type="ECO:0000259" key="2">
    <source>
        <dbReference type="Pfam" id="PF01970"/>
    </source>
</evidence>
<comment type="caution">
    <text evidence="3">The sequence shown here is derived from an EMBL/GenBank/DDBJ whole genome shotgun (WGS) entry which is preliminary data.</text>
</comment>
<accession>A0A9D1YWW3</accession>
<feature type="transmembrane region" description="Helical" evidence="1">
    <location>
        <begin position="136"/>
        <end position="154"/>
    </location>
</feature>
<keyword evidence="1" id="KW-0472">Membrane</keyword>
<reference evidence="3" key="1">
    <citation type="journal article" date="2021" name="PeerJ">
        <title>Extensive microbial diversity within the chicken gut microbiome revealed by metagenomics and culture.</title>
        <authorList>
            <person name="Gilroy R."/>
            <person name="Ravi A."/>
            <person name="Getino M."/>
            <person name="Pursley I."/>
            <person name="Horton D.L."/>
            <person name="Alikhan N.F."/>
            <person name="Baker D."/>
            <person name="Gharbi K."/>
            <person name="Hall N."/>
            <person name="Watson M."/>
            <person name="Adriaenssens E.M."/>
            <person name="Foster-Nyarko E."/>
            <person name="Jarju S."/>
            <person name="Secka A."/>
            <person name="Antonio M."/>
            <person name="Oren A."/>
            <person name="Chaudhuri R.R."/>
            <person name="La Ragione R."/>
            <person name="Hildebrand F."/>
            <person name="Pallen M.J."/>
        </authorList>
    </citation>
    <scope>NUCLEOTIDE SEQUENCE</scope>
    <source>
        <strain evidence="3">ChiGjej1B1-98</strain>
    </source>
</reference>
<dbReference type="AlphaFoldDB" id="A0A9D1YWW3"/>
<organism evidence="3 4">
    <name type="scientific">Candidatus Agrococcus pullicola</name>
    <dbReference type="NCBI Taxonomy" id="2838429"/>
    <lineage>
        <taxon>Bacteria</taxon>
        <taxon>Bacillati</taxon>
        <taxon>Actinomycetota</taxon>
        <taxon>Actinomycetes</taxon>
        <taxon>Micrococcales</taxon>
        <taxon>Microbacteriaceae</taxon>
        <taxon>Agrococcus</taxon>
    </lineage>
</organism>
<feature type="transmembrane region" description="Helical" evidence="1">
    <location>
        <begin position="40"/>
        <end position="62"/>
    </location>
</feature>
<reference evidence="3" key="2">
    <citation type="submission" date="2021-04" db="EMBL/GenBank/DDBJ databases">
        <authorList>
            <person name="Gilroy R."/>
        </authorList>
    </citation>
    <scope>NUCLEOTIDE SEQUENCE</scope>
    <source>
        <strain evidence="3">ChiGjej1B1-98</strain>
    </source>
</reference>
<proteinExistence type="predicted"/>
<feature type="transmembrane region" description="Helical" evidence="1">
    <location>
        <begin position="161"/>
        <end position="183"/>
    </location>
</feature>
<keyword evidence="1" id="KW-0812">Transmembrane</keyword>
<feature type="non-terminal residue" evidence="3">
    <location>
        <position position="425"/>
    </location>
</feature>
<evidence type="ECO:0000256" key="1">
    <source>
        <dbReference type="SAM" id="Phobius"/>
    </source>
</evidence>
<feature type="transmembrane region" description="Helical" evidence="1">
    <location>
        <begin position="111"/>
        <end position="130"/>
    </location>
</feature>
<feature type="transmembrane region" description="Helical" evidence="1">
    <location>
        <begin position="356"/>
        <end position="377"/>
    </location>
</feature>
<dbReference type="Proteomes" id="UP000824005">
    <property type="component" value="Unassembled WGS sequence"/>
</dbReference>
<dbReference type="InterPro" id="IPR002823">
    <property type="entry name" value="DUF112_TM"/>
</dbReference>
<feature type="transmembrane region" description="Helical" evidence="1">
    <location>
        <begin position="398"/>
        <end position="424"/>
    </location>
</feature>
<evidence type="ECO:0000313" key="4">
    <source>
        <dbReference type="Proteomes" id="UP000824005"/>
    </source>
</evidence>
<feature type="transmembrane region" description="Helical" evidence="1">
    <location>
        <begin position="7"/>
        <end position="28"/>
    </location>
</feature>
<feature type="transmembrane region" description="Helical" evidence="1">
    <location>
        <begin position="253"/>
        <end position="274"/>
    </location>
</feature>
<gene>
    <name evidence="3" type="ORF">H9830_13945</name>
</gene>
<evidence type="ECO:0000313" key="3">
    <source>
        <dbReference type="EMBL" id="HIY67364.1"/>
    </source>
</evidence>
<feature type="domain" description="DUF112" evidence="2">
    <location>
        <begin position="14"/>
        <end position="424"/>
    </location>
</feature>